<name>A0A915DZH7_9BILA</name>
<dbReference type="WBParaSite" id="jg25103">
    <property type="protein sequence ID" value="jg25103"/>
    <property type="gene ID" value="jg25103"/>
</dbReference>
<protein>
    <submittedName>
        <fullName evidence="3">Secreted protein</fullName>
    </submittedName>
</protein>
<evidence type="ECO:0000256" key="1">
    <source>
        <dbReference type="SAM" id="SignalP"/>
    </source>
</evidence>
<reference evidence="3" key="1">
    <citation type="submission" date="2022-11" db="UniProtKB">
        <authorList>
            <consortium name="WormBaseParasite"/>
        </authorList>
    </citation>
    <scope>IDENTIFICATION</scope>
</reference>
<proteinExistence type="predicted"/>
<feature type="chain" id="PRO_5038045797" evidence="1">
    <location>
        <begin position="19"/>
        <end position="81"/>
    </location>
</feature>
<evidence type="ECO:0000313" key="2">
    <source>
        <dbReference type="Proteomes" id="UP000887574"/>
    </source>
</evidence>
<evidence type="ECO:0000313" key="3">
    <source>
        <dbReference type="WBParaSite" id="jg25103"/>
    </source>
</evidence>
<accession>A0A915DZH7</accession>
<organism evidence="2 3">
    <name type="scientific">Ditylenchus dipsaci</name>
    <dbReference type="NCBI Taxonomy" id="166011"/>
    <lineage>
        <taxon>Eukaryota</taxon>
        <taxon>Metazoa</taxon>
        <taxon>Ecdysozoa</taxon>
        <taxon>Nematoda</taxon>
        <taxon>Chromadorea</taxon>
        <taxon>Rhabditida</taxon>
        <taxon>Tylenchina</taxon>
        <taxon>Tylenchomorpha</taxon>
        <taxon>Sphaerularioidea</taxon>
        <taxon>Anguinidae</taxon>
        <taxon>Anguininae</taxon>
        <taxon>Ditylenchus</taxon>
    </lineage>
</organism>
<dbReference type="Proteomes" id="UP000887574">
    <property type="component" value="Unplaced"/>
</dbReference>
<sequence>MKMLPFLVLYECLELVLVFQADDVCVESQPALVVEPDEVILDEGLSIGLTAVTRLEEVQLLELFELTKLDKSPPLMSQSEK</sequence>
<keyword evidence="1" id="KW-0732">Signal</keyword>
<dbReference type="AlphaFoldDB" id="A0A915DZH7"/>
<keyword evidence="2" id="KW-1185">Reference proteome</keyword>
<feature type="signal peptide" evidence="1">
    <location>
        <begin position="1"/>
        <end position="18"/>
    </location>
</feature>